<dbReference type="InterPro" id="IPR015168">
    <property type="entry name" value="SsuA/THI5"/>
</dbReference>
<comment type="subunit">
    <text evidence="4">Homodimer.</text>
</comment>
<gene>
    <name evidence="13" type="ORF">BM477_06515</name>
</gene>
<evidence type="ECO:0000313" key="13">
    <source>
        <dbReference type="EMBL" id="OKL48135.1"/>
    </source>
</evidence>
<keyword evidence="9" id="KW-0408">Iron</keyword>
<keyword evidence="7" id="KW-0663">Pyridoxal phosphate</keyword>
<dbReference type="GO" id="GO:0046872">
    <property type="term" value="F:metal ion binding"/>
    <property type="evidence" value="ECO:0007669"/>
    <property type="project" value="UniProtKB-KW"/>
</dbReference>
<protein>
    <recommendedName>
        <fullName evidence="10">Thiamine pyrimidine synthase</fullName>
    </recommendedName>
</protein>
<keyword evidence="5" id="KW-0808">Transferase</keyword>
<comment type="caution">
    <text evidence="13">The sequence shown here is derived from an EMBL/GenBank/DDBJ whole genome shotgun (WGS) entry which is preliminary data.</text>
</comment>
<evidence type="ECO:0000256" key="7">
    <source>
        <dbReference type="ARBA" id="ARBA00022898"/>
    </source>
</evidence>
<evidence type="ECO:0000313" key="14">
    <source>
        <dbReference type="Proteomes" id="UP000186465"/>
    </source>
</evidence>
<evidence type="ECO:0000256" key="1">
    <source>
        <dbReference type="ARBA" id="ARBA00003469"/>
    </source>
</evidence>
<dbReference type="EMBL" id="MPDM01000006">
    <property type="protein sequence ID" value="OKL48135.1"/>
    <property type="molecule type" value="Genomic_DNA"/>
</dbReference>
<dbReference type="GO" id="GO:0009228">
    <property type="term" value="P:thiamine biosynthetic process"/>
    <property type="evidence" value="ECO:0007669"/>
    <property type="project" value="UniProtKB-KW"/>
</dbReference>
<evidence type="ECO:0000256" key="5">
    <source>
        <dbReference type="ARBA" id="ARBA00022679"/>
    </source>
</evidence>
<evidence type="ECO:0000256" key="3">
    <source>
        <dbReference type="ARBA" id="ARBA00009406"/>
    </source>
</evidence>
<proteinExistence type="inferred from homology"/>
<dbReference type="AlphaFoldDB" id="A0A1Q5PM33"/>
<evidence type="ECO:0000256" key="11">
    <source>
        <dbReference type="ARBA" id="ARBA00048179"/>
    </source>
</evidence>
<comment type="similarity">
    <text evidence="3">Belongs to the NMT1/THI5 family.</text>
</comment>
<evidence type="ECO:0000256" key="9">
    <source>
        <dbReference type="ARBA" id="ARBA00023004"/>
    </source>
</evidence>
<organism evidence="13 14">
    <name type="scientific">Boudabousia marimammalium</name>
    <dbReference type="NCBI Taxonomy" id="156892"/>
    <lineage>
        <taxon>Bacteria</taxon>
        <taxon>Bacillati</taxon>
        <taxon>Actinomycetota</taxon>
        <taxon>Actinomycetes</taxon>
        <taxon>Actinomycetales</taxon>
        <taxon>Actinomycetaceae</taxon>
        <taxon>Boudabousia</taxon>
    </lineage>
</organism>
<comment type="catalytic activity">
    <reaction evidence="11">
        <text>N(6)-(pyridoxal phosphate)-L-lysyl-[4-amino-5-hydroxymethyl-2-methylpyrimidine phosphate synthase] + L-histidyl-[4-amino-5-hydroxymethyl-2-methylpyrimidine phosphate synthase] + 2 Fe(3+) + 4 H2O = L-lysyl-[4-amino-5-hydroxymethyl-2-methylpyrimidine phosphate synthase] + (2S)-2-amino-5-hydroxy-4-oxopentanoyl-[4-amino-5-hydroxymethyl-2-methylpyrimidine phosphate synthase] + 4-amino-2-methyl-5-(phosphooxymethyl)pyrimidine + 3-oxopropanoate + 2 Fe(2+) + 2 H(+)</text>
        <dbReference type="Rhea" id="RHEA:65756"/>
        <dbReference type="Rhea" id="RHEA-COMP:16892"/>
        <dbReference type="Rhea" id="RHEA-COMP:16893"/>
        <dbReference type="Rhea" id="RHEA-COMP:16894"/>
        <dbReference type="Rhea" id="RHEA-COMP:16895"/>
        <dbReference type="ChEBI" id="CHEBI:15377"/>
        <dbReference type="ChEBI" id="CHEBI:15378"/>
        <dbReference type="ChEBI" id="CHEBI:29033"/>
        <dbReference type="ChEBI" id="CHEBI:29034"/>
        <dbReference type="ChEBI" id="CHEBI:29969"/>
        <dbReference type="ChEBI" id="CHEBI:29979"/>
        <dbReference type="ChEBI" id="CHEBI:33190"/>
        <dbReference type="ChEBI" id="CHEBI:58354"/>
        <dbReference type="ChEBI" id="CHEBI:143915"/>
        <dbReference type="ChEBI" id="CHEBI:157692"/>
    </reaction>
    <physiologicalReaction direction="left-to-right" evidence="11">
        <dbReference type="Rhea" id="RHEA:65757"/>
    </physiologicalReaction>
</comment>
<evidence type="ECO:0000256" key="4">
    <source>
        <dbReference type="ARBA" id="ARBA00011738"/>
    </source>
</evidence>
<evidence type="ECO:0000256" key="2">
    <source>
        <dbReference type="ARBA" id="ARBA00004948"/>
    </source>
</evidence>
<comment type="function">
    <text evidence="1">Responsible for the formation of the pyrimidine heterocycle in the thiamine biosynthesis pathway. Catalyzes the formation of hydroxymethylpyrimidine phosphate (HMP-P) from histidine and pyridoxal phosphate (PLP). The protein uses PLP and the active site histidine to form HMP-P, generating an inactive enzyme. The enzyme can only undergo a single turnover, which suggests it is a suicide enzyme.</text>
</comment>
<evidence type="ECO:0000256" key="8">
    <source>
        <dbReference type="ARBA" id="ARBA00022977"/>
    </source>
</evidence>
<dbReference type="Proteomes" id="UP000186465">
    <property type="component" value="Unassembled WGS sequence"/>
</dbReference>
<dbReference type="GO" id="GO:0016740">
    <property type="term" value="F:transferase activity"/>
    <property type="evidence" value="ECO:0007669"/>
    <property type="project" value="UniProtKB-KW"/>
</dbReference>
<evidence type="ECO:0000256" key="6">
    <source>
        <dbReference type="ARBA" id="ARBA00022723"/>
    </source>
</evidence>
<dbReference type="PANTHER" id="PTHR31528:SF1">
    <property type="entry name" value="4-AMINO-5-HYDROXYMETHYL-2-METHYLPYRIMIDINE PHOSPHATE SYNTHASE THI11-RELATED"/>
    <property type="match status" value="1"/>
</dbReference>
<dbReference type="STRING" id="156892.BM477_06515"/>
<evidence type="ECO:0000256" key="10">
    <source>
        <dbReference type="ARBA" id="ARBA00033171"/>
    </source>
</evidence>
<keyword evidence="14" id="KW-1185">Reference proteome</keyword>
<keyword evidence="6" id="KW-0479">Metal-binding</keyword>
<sequence>MSWTANNNQTGIFVAQKMGWYKDAGIDLEVLPYSGQRPTEVIAAGAADAGDTNAEAVINAAINQIGVTMVHNTQQKPSYGILLKADKAEVTRPRDLDGLTYADWGSATIRAQVQDMIKNDGGKGDFKTVNLAGPDAYTALNEGRVDFTTGFVTVEGERAKLNGTPYKTFAFDNYDVPANPADIGIVLSNNFIEKHPKATEAFTQATQKGYDFALNHPEEAAQILLEANPDAHLDPELVKKTQISLSAAYWKDHEGVTGHADLRAWQDYINYLQKKELLHDATGAPVTAALSANDMVTNRYLK</sequence>
<dbReference type="InterPro" id="IPR027939">
    <property type="entry name" value="NMT1/THI5"/>
</dbReference>
<comment type="pathway">
    <text evidence="2">Cofactor biosynthesis; thiamine diphosphate biosynthesis.</text>
</comment>
<reference evidence="14" key="1">
    <citation type="submission" date="2016-11" db="EMBL/GenBank/DDBJ databases">
        <title>Actinomyces gypaetusis sp. nov. isolated from Gypaetus barbatus in Qinghai Tibet Plateau China.</title>
        <authorList>
            <person name="Meng X."/>
        </authorList>
    </citation>
    <scope>NUCLEOTIDE SEQUENCE [LARGE SCALE GENOMIC DNA]</scope>
    <source>
        <strain evidence="14">DSM 15383</strain>
    </source>
</reference>
<dbReference type="Pfam" id="PF09084">
    <property type="entry name" value="NMT1"/>
    <property type="match status" value="1"/>
</dbReference>
<dbReference type="PANTHER" id="PTHR31528">
    <property type="entry name" value="4-AMINO-5-HYDROXYMETHYL-2-METHYLPYRIMIDINE PHOSPHATE SYNTHASE THI11-RELATED"/>
    <property type="match status" value="1"/>
</dbReference>
<accession>A0A1Q5PM33</accession>
<name>A0A1Q5PM33_9ACTO</name>
<keyword evidence="8" id="KW-0784">Thiamine biosynthesis</keyword>
<feature type="domain" description="SsuA/THI5-like" evidence="12">
    <location>
        <begin position="6"/>
        <end position="220"/>
    </location>
</feature>
<dbReference type="SUPFAM" id="SSF53850">
    <property type="entry name" value="Periplasmic binding protein-like II"/>
    <property type="match status" value="1"/>
</dbReference>
<evidence type="ECO:0000259" key="12">
    <source>
        <dbReference type="Pfam" id="PF09084"/>
    </source>
</evidence>
<dbReference type="Gene3D" id="3.40.190.10">
    <property type="entry name" value="Periplasmic binding protein-like II"/>
    <property type="match status" value="2"/>
</dbReference>